<sequence>MGWREDDLNFDAYQVVNPMSVKKMKYDYIAIASKYYNEMKQQLLGMEVDSTQIISLEKCCGLKNKGILKLNIVKNDYKKKRVLIISVDMNYNGASLAILYAAKLIDKAVYEVTVAVPSIQQELLQTIKSNKINVIVCPSLPYIDHTELYWMKNYDIAIVNTLQNIQIVCELCNSIPVLWWVHEFGKKYKWIYDYTKTYFDEYNDVKKFSKAHIAAVSQWAADVFDYYYPQRVNTILPLGIPDEAVSDSKKGIDGTINFAVVGDVNELKAQDLLIEAIQMLPGDIRIKATFFIIGSCDEKNKYVASVKEKAVCLSNVVFTGVLERKAIRERFGEIDVIVCPSREETLSIAIIEGMMNSKICITTDATGVAEFIKDGVSGFVVHSDDCKALSEKIKYVINNYSTLDDMKKAAREVYEKNFSMKSFADRINLKIQETIDEYR</sequence>
<feature type="domain" description="Glycosyl transferase family 1" evidence="1">
    <location>
        <begin position="253"/>
        <end position="412"/>
    </location>
</feature>
<dbReference type="Pfam" id="PF16994">
    <property type="entry name" value="Glyco_trans_4_5"/>
    <property type="match status" value="1"/>
</dbReference>
<dbReference type="OrthoDB" id="1669125at2"/>
<reference evidence="2 3" key="1">
    <citation type="submission" date="2016-11" db="EMBL/GenBank/DDBJ databases">
        <authorList>
            <person name="Jaros S."/>
            <person name="Januszkiewicz K."/>
            <person name="Wedrychowicz H."/>
        </authorList>
    </citation>
    <scope>NUCLEOTIDE SEQUENCE [LARGE SCALE GENOMIC DNA]</scope>
    <source>
        <strain evidence="2 3">DSM 3074</strain>
    </source>
</reference>
<dbReference type="Gene3D" id="3.40.50.720">
    <property type="entry name" value="NAD(P)-binding Rossmann-like Domain"/>
    <property type="match status" value="1"/>
</dbReference>
<name>A0A1M6ANJ6_9FIRM</name>
<dbReference type="Proteomes" id="UP000191240">
    <property type="component" value="Unassembled WGS sequence"/>
</dbReference>
<dbReference type="AlphaFoldDB" id="A0A1M6ANJ6"/>
<dbReference type="RefSeq" id="WP_080325248.1">
    <property type="nucleotide sequence ID" value="NZ_FQYW01000004.1"/>
</dbReference>
<dbReference type="Pfam" id="PF00534">
    <property type="entry name" value="Glycos_transf_1"/>
    <property type="match status" value="1"/>
</dbReference>
<dbReference type="PANTHER" id="PTHR12526:SF627">
    <property type="entry name" value="D-RHAMNOSYLTRANSFERASE WBPZ"/>
    <property type="match status" value="1"/>
</dbReference>
<dbReference type="InterPro" id="IPR001296">
    <property type="entry name" value="Glyco_trans_1"/>
</dbReference>
<organism evidence="2 3">
    <name type="scientific">Anaerovibrio lipolyticus DSM 3074</name>
    <dbReference type="NCBI Taxonomy" id="1120997"/>
    <lineage>
        <taxon>Bacteria</taxon>
        <taxon>Bacillati</taxon>
        <taxon>Bacillota</taxon>
        <taxon>Negativicutes</taxon>
        <taxon>Selenomonadales</taxon>
        <taxon>Selenomonadaceae</taxon>
        <taxon>Anaerovibrio</taxon>
    </lineage>
</organism>
<proteinExistence type="predicted"/>
<evidence type="ECO:0000313" key="2">
    <source>
        <dbReference type="EMBL" id="SHI37908.1"/>
    </source>
</evidence>
<dbReference type="InterPro" id="IPR041693">
    <property type="entry name" value="Glyco_trans_4_5"/>
</dbReference>
<dbReference type="GO" id="GO:0016757">
    <property type="term" value="F:glycosyltransferase activity"/>
    <property type="evidence" value="ECO:0007669"/>
    <property type="project" value="InterPro"/>
</dbReference>
<dbReference type="SUPFAM" id="SSF53756">
    <property type="entry name" value="UDP-Glycosyltransferase/glycogen phosphorylase"/>
    <property type="match status" value="1"/>
</dbReference>
<protein>
    <submittedName>
        <fullName evidence="2">Glycosyltransferase involved in cell wall bisynthesis</fullName>
    </submittedName>
</protein>
<evidence type="ECO:0000313" key="3">
    <source>
        <dbReference type="Proteomes" id="UP000191240"/>
    </source>
</evidence>
<dbReference type="PANTHER" id="PTHR12526">
    <property type="entry name" value="GLYCOSYLTRANSFERASE"/>
    <property type="match status" value="1"/>
</dbReference>
<keyword evidence="2" id="KW-0808">Transferase</keyword>
<accession>A0A1M6ANJ6</accession>
<dbReference type="EMBL" id="FQYW01000004">
    <property type="protein sequence ID" value="SHI37908.1"/>
    <property type="molecule type" value="Genomic_DNA"/>
</dbReference>
<dbReference type="CDD" id="cd03801">
    <property type="entry name" value="GT4_PimA-like"/>
    <property type="match status" value="1"/>
</dbReference>
<dbReference type="Gene3D" id="3.40.50.2000">
    <property type="entry name" value="Glycogen Phosphorylase B"/>
    <property type="match status" value="2"/>
</dbReference>
<evidence type="ECO:0000259" key="1">
    <source>
        <dbReference type="Pfam" id="PF00534"/>
    </source>
</evidence>
<gene>
    <name evidence="2" type="ORF">SAMN02745671_00447</name>
</gene>